<proteinExistence type="predicted"/>
<evidence type="ECO:0000313" key="1">
    <source>
        <dbReference type="EMBL" id="HIY88141.1"/>
    </source>
</evidence>
<organism evidence="1 2">
    <name type="scientific">Candidatus Bacteroides pullicola</name>
    <dbReference type="NCBI Taxonomy" id="2838475"/>
    <lineage>
        <taxon>Bacteria</taxon>
        <taxon>Pseudomonadati</taxon>
        <taxon>Bacteroidota</taxon>
        <taxon>Bacteroidia</taxon>
        <taxon>Bacteroidales</taxon>
        <taxon>Bacteroidaceae</taxon>
        <taxon>Bacteroides</taxon>
    </lineage>
</organism>
<comment type="caution">
    <text evidence="1">The sequence shown here is derived from an EMBL/GenBank/DDBJ whole genome shotgun (WGS) entry which is preliminary data.</text>
</comment>
<reference evidence="1" key="1">
    <citation type="journal article" date="2021" name="PeerJ">
        <title>Extensive microbial diversity within the chicken gut microbiome revealed by metagenomics and culture.</title>
        <authorList>
            <person name="Gilroy R."/>
            <person name="Ravi A."/>
            <person name="Getino M."/>
            <person name="Pursley I."/>
            <person name="Horton D.L."/>
            <person name="Alikhan N.F."/>
            <person name="Baker D."/>
            <person name="Gharbi K."/>
            <person name="Hall N."/>
            <person name="Watson M."/>
            <person name="Adriaenssens E.M."/>
            <person name="Foster-Nyarko E."/>
            <person name="Jarju S."/>
            <person name="Secka A."/>
            <person name="Antonio M."/>
            <person name="Oren A."/>
            <person name="Chaudhuri R.R."/>
            <person name="La Ragione R."/>
            <person name="Hildebrand F."/>
            <person name="Pallen M.J."/>
        </authorList>
    </citation>
    <scope>NUCLEOTIDE SEQUENCE</scope>
    <source>
        <strain evidence="1">Gambia2-208</strain>
    </source>
</reference>
<protein>
    <submittedName>
        <fullName evidence="1">Uncharacterized protein</fullName>
    </submittedName>
</protein>
<name>A0A9D1ZI05_9BACE</name>
<dbReference type="Proteomes" id="UP000886851">
    <property type="component" value="Unassembled WGS sequence"/>
</dbReference>
<accession>A0A9D1ZI05</accession>
<reference evidence="1" key="2">
    <citation type="submission" date="2021-04" db="EMBL/GenBank/DDBJ databases">
        <authorList>
            <person name="Gilroy R."/>
        </authorList>
    </citation>
    <scope>NUCLEOTIDE SEQUENCE</scope>
    <source>
        <strain evidence="1">Gambia2-208</strain>
    </source>
</reference>
<gene>
    <name evidence="1" type="ORF">H9824_05495</name>
</gene>
<dbReference type="AlphaFoldDB" id="A0A9D1ZI05"/>
<sequence length="67" mass="7942">MKKYIIRRLDNSSMSYLKRIESNSWVYTYNNKNEVETFDSKEEAQEACESIISQNGWCLEIVEILCP</sequence>
<evidence type="ECO:0000313" key="2">
    <source>
        <dbReference type="Proteomes" id="UP000886851"/>
    </source>
</evidence>
<dbReference type="EMBL" id="DXCV01000039">
    <property type="protein sequence ID" value="HIY88141.1"/>
    <property type="molecule type" value="Genomic_DNA"/>
</dbReference>